<organism evidence="1 2">
    <name type="scientific">Streptomyces meridianus</name>
    <dbReference type="NCBI Taxonomy" id="2938945"/>
    <lineage>
        <taxon>Bacteria</taxon>
        <taxon>Bacillati</taxon>
        <taxon>Actinomycetota</taxon>
        <taxon>Actinomycetes</taxon>
        <taxon>Kitasatosporales</taxon>
        <taxon>Streptomycetaceae</taxon>
        <taxon>Streptomyces</taxon>
    </lineage>
</organism>
<comment type="caution">
    <text evidence="1">The sequence shown here is derived from an EMBL/GenBank/DDBJ whole genome shotgun (WGS) entry which is preliminary data.</text>
</comment>
<sequence length="71" mass="7825">MNDTSRPQDPAADDLDAYVGLASAEAESRARQHGWTTVRALPPGAMITMEYLEGRLNFTVEDDAVVRCWKG</sequence>
<name>A0ABT0X2Z2_9ACTN</name>
<protein>
    <submittedName>
        <fullName evidence="1">I78 family peptidase inhibitor</fullName>
    </submittedName>
</protein>
<dbReference type="EMBL" id="JAMQGM010000009">
    <property type="protein sequence ID" value="MCM2576575.1"/>
    <property type="molecule type" value="Genomic_DNA"/>
</dbReference>
<dbReference type="Pfam" id="PF11720">
    <property type="entry name" value="Inhibitor_I78"/>
    <property type="match status" value="1"/>
</dbReference>
<dbReference type="InterPro" id="IPR021719">
    <property type="entry name" value="Prot_inh_I78"/>
</dbReference>
<dbReference type="Proteomes" id="UP001167160">
    <property type="component" value="Unassembled WGS sequence"/>
</dbReference>
<evidence type="ECO:0000313" key="1">
    <source>
        <dbReference type="EMBL" id="MCM2576575.1"/>
    </source>
</evidence>
<evidence type="ECO:0000313" key="2">
    <source>
        <dbReference type="Proteomes" id="UP001167160"/>
    </source>
</evidence>
<accession>A0ABT0X2Z2</accession>
<reference evidence="1" key="1">
    <citation type="journal article" date="2023" name="Int. J. Syst. Evol. Microbiol.">
        <title>Streptomyces meridianus sp. nov. isolated from brackish water of the Tagus estuary in Alcochete, Portugal.</title>
        <authorList>
            <person name="Santos J.D.N."/>
            <person name="Klimek D."/>
            <person name="Calusinska M."/>
            <person name="Lobo Da Cunha A."/>
            <person name="Catita J."/>
            <person name="Goncalves H."/>
            <person name="Gonzalez I."/>
            <person name="Reyes F."/>
            <person name="Lage O.M."/>
        </authorList>
    </citation>
    <scope>NUCLEOTIDE SEQUENCE</scope>
    <source>
        <strain evidence="1">MTZ3.1</strain>
    </source>
</reference>
<keyword evidence="2" id="KW-1185">Reference proteome</keyword>
<dbReference type="RefSeq" id="WP_251409756.1">
    <property type="nucleotide sequence ID" value="NZ_JAMQGM010000009.1"/>
</dbReference>
<dbReference type="Gene3D" id="3.30.10.10">
    <property type="entry name" value="Trypsin Inhibitor V, subunit A"/>
    <property type="match status" value="1"/>
</dbReference>
<gene>
    <name evidence="1" type="ORF">M1E25_04260</name>
</gene>
<proteinExistence type="predicted"/>